<feature type="compositionally biased region" description="Polar residues" evidence="1">
    <location>
        <begin position="573"/>
        <end position="583"/>
    </location>
</feature>
<name>A0AAN9AFL0_HALRR</name>
<feature type="compositionally biased region" description="Basic and acidic residues" evidence="1">
    <location>
        <begin position="557"/>
        <end position="569"/>
    </location>
</feature>
<dbReference type="AlphaFoldDB" id="A0AAN9AFL0"/>
<feature type="region of interest" description="Disordered" evidence="1">
    <location>
        <begin position="390"/>
        <end position="427"/>
    </location>
</feature>
<feature type="compositionally biased region" description="Polar residues" evidence="1">
    <location>
        <begin position="390"/>
        <end position="423"/>
    </location>
</feature>
<dbReference type="EMBL" id="JAXCGZ010002353">
    <property type="protein sequence ID" value="KAK7084007.1"/>
    <property type="molecule type" value="Genomic_DNA"/>
</dbReference>
<feature type="region of interest" description="Disordered" evidence="1">
    <location>
        <begin position="493"/>
        <end position="583"/>
    </location>
</feature>
<keyword evidence="4" id="KW-1185">Reference proteome</keyword>
<accession>A0AAN9AFL0</accession>
<comment type="caution">
    <text evidence="3">The sequence shown here is derived from an EMBL/GenBank/DDBJ whole genome shotgun (WGS) entry which is preliminary data.</text>
</comment>
<feature type="chain" id="PRO_5042844172" evidence="2">
    <location>
        <begin position="19"/>
        <end position="1060"/>
    </location>
</feature>
<evidence type="ECO:0000313" key="3">
    <source>
        <dbReference type="EMBL" id="KAK7084007.1"/>
    </source>
</evidence>
<organism evidence="3 4">
    <name type="scientific">Halocaridina rubra</name>
    <name type="common">Hawaiian red shrimp</name>
    <dbReference type="NCBI Taxonomy" id="373956"/>
    <lineage>
        <taxon>Eukaryota</taxon>
        <taxon>Metazoa</taxon>
        <taxon>Ecdysozoa</taxon>
        <taxon>Arthropoda</taxon>
        <taxon>Crustacea</taxon>
        <taxon>Multicrustacea</taxon>
        <taxon>Malacostraca</taxon>
        <taxon>Eumalacostraca</taxon>
        <taxon>Eucarida</taxon>
        <taxon>Decapoda</taxon>
        <taxon>Pleocyemata</taxon>
        <taxon>Caridea</taxon>
        <taxon>Atyoidea</taxon>
        <taxon>Atyidae</taxon>
        <taxon>Halocaridina</taxon>
    </lineage>
</organism>
<evidence type="ECO:0000313" key="4">
    <source>
        <dbReference type="Proteomes" id="UP001381693"/>
    </source>
</evidence>
<feature type="signal peptide" evidence="2">
    <location>
        <begin position="1"/>
        <end position="18"/>
    </location>
</feature>
<feature type="compositionally biased region" description="Low complexity" evidence="1">
    <location>
        <begin position="543"/>
        <end position="552"/>
    </location>
</feature>
<dbReference type="Proteomes" id="UP001381693">
    <property type="component" value="Unassembled WGS sequence"/>
</dbReference>
<feature type="region of interest" description="Disordered" evidence="1">
    <location>
        <begin position="156"/>
        <end position="243"/>
    </location>
</feature>
<evidence type="ECO:0000256" key="2">
    <source>
        <dbReference type="SAM" id="SignalP"/>
    </source>
</evidence>
<evidence type="ECO:0000256" key="1">
    <source>
        <dbReference type="SAM" id="MobiDB-lite"/>
    </source>
</evidence>
<keyword evidence="2" id="KW-0732">Signal</keyword>
<protein>
    <submittedName>
        <fullName evidence="3">Uncharacterized protein</fullName>
    </submittedName>
</protein>
<reference evidence="3 4" key="1">
    <citation type="submission" date="2023-11" db="EMBL/GenBank/DDBJ databases">
        <title>Halocaridina rubra genome assembly.</title>
        <authorList>
            <person name="Smith C."/>
        </authorList>
    </citation>
    <scope>NUCLEOTIDE SEQUENCE [LARGE SCALE GENOMIC DNA]</scope>
    <source>
        <strain evidence="3">EP-1</strain>
        <tissue evidence="3">Whole</tissue>
    </source>
</reference>
<sequence length="1060" mass="118057">MWPCGWIATFSLVSFVAGVSVVKETHRDATTKSKHRTLIPEDSVLLNDILGNSEEIQGNDFENSDNAQELHLPRTSSQSRAQLNSSSYATGYQKKTPLLALDSKSNLFHSKPLISGAETSNRQETQHQIIPNFGDLNFNQGKKFFLGHQHAKDQVITGHVDRSSIIPAAEERQSRPHRRPQRPLFNPQRPRRPFFRAASSTLLAPPPRPTSPLPNPPLPNPPLINAPDISSIPLESSEDSGGNGILDERFPPFNDEPFPPFNAGFFNQSFPQLATQDETLSAGREVTETLSHQSPQPQTHILPQTSLQQITPAPQSTPREPLHQINSALQTTLQVSLQQSTPIPQRVVPLPLQQITPIPQPSPLVPLQHNTALSQQSAPLETTLVPRQSVPPSLQQVTQSQPISHPQAQGNIHQGTPNNNSQRQPHRLFPQEPESQRLSQQQFSQSLPNQGFLSHRSQIPQIVNEHIPQLLPPQEALQNFQPINQQFSEAVPRPQQNLFPPPPPRSPHQRPQQFLSSPRLGPSQSRPQRGGGRQAPHNGLRNTRQPRFVTPVRRPRRFESQQHISEQRRPQLGRNSALSSGEISFSAVEKTDNKEDKTMELPSVSESVFSTPPSPNFPKFPTDSLTKFNDHSGVLSPVKDNPTHTYKGTLLTDPVDGHIVGNVKSTLVSNSPNPQHIRAAGKGIAKNIGRLTRNLARRAKHAASAVGKATGQALGEGIVAVMEAVHTMEEYANRPPMRHSLTSGLHLTVPHSSHVNEHKFGLRFSLSSSPPGAGPLPLVGVDFDSDVVSRPLDYNEKSPKAFLKPYVRVTSAPVYHYNQLHQYHHHTGPRKPSGFLLNSDGFLLDDHHSSPHLPEYEINYGSPDPDDDWRGFSELLDYNAHGLNDNYHSTHHPARNFPHPSQKSNLAYYQSLKQGSRSPCPSHAGRIHSVAGIYRAESPSGSRPENILCKTSYPHNIQEVKAIINSPSYPADYYRESWRTKARRSEEKRPYTKGRLGSNNTRTLMKKTFNSPGFLSRTHLGFNKEDSMSPFGENDETSRTFAKEADGYARKVIEKRELIL</sequence>
<feature type="compositionally biased region" description="Pro residues" evidence="1">
    <location>
        <begin position="204"/>
        <end position="224"/>
    </location>
</feature>
<gene>
    <name evidence="3" type="ORF">SK128_022803</name>
</gene>
<proteinExistence type="predicted"/>